<dbReference type="CDD" id="cd16363">
    <property type="entry name" value="Col_Im_like"/>
    <property type="match status" value="1"/>
</dbReference>
<accession>A0A3N4PEJ0</accession>
<organism evidence="3 4">
    <name type="scientific">Candidatus Pantoea deserta</name>
    <dbReference type="NCBI Taxonomy" id="1869313"/>
    <lineage>
        <taxon>Bacteria</taxon>
        <taxon>Pseudomonadati</taxon>
        <taxon>Pseudomonadota</taxon>
        <taxon>Gammaproteobacteria</taxon>
        <taxon>Enterobacterales</taxon>
        <taxon>Erwiniaceae</taxon>
        <taxon>Pantoea</taxon>
    </lineage>
</organism>
<dbReference type="AlphaFoldDB" id="A0A3N4PEJ0"/>
<evidence type="ECO:0000256" key="2">
    <source>
        <dbReference type="ARBA" id="ARBA00023025"/>
    </source>
</evidence>
<dbReference type="EMBL" id="RMVG01000003">
    <property type="protein sequence ID" value="RPE03221.1"/>
    <property type="molecule type" value="Genomic_DNA"/>
</dbReference>
<dbReference type="Proteomes" id="UP000281332">
    <property type="component" value="Unassembled WGS sequence"/>
</dbReference>
<dbReference type="GO" id="GO:0015643">
    <property type="term" value="F:toxic substance binding"/>
    <property type="evidence" value="ECO:0007669"/>
    <property type="project" value="InterPro"/>
</dbReference>
<protein>
    <submittedName>
        <fullName evidence="3">Bacteriocin immunity protein</fullName>
    </submittedName>
</protein>
<dbReference type="Pfam" id="PF01320">
    <property type="entry name" value="Colicin_Pyocin"/>
    <property type="match status" value="1"/>
</dbReference>
<dbReference type="OrthoDB" id="6810874at2"/>
<dbReference type="RefSeq" id="WP_123800298.1">
    <property type="nucleotide sequence ID" value="NZ_RMVG01000003.1"/>
</dbReference>
<dbReference type="InterPro" id="IPR000290">
    <property type="entry name" value="Colicin_pyocin"/>
</dbReference>
<comment type="caution">
    <text evidence="3">The sequence shown here is derived from an EMBL/GenBank/DDBJ whole genome shotgun (WGS) entry which is preliminary data.</text>
</comment>
<dbReference type="SUPFAM" id="SSF47345">
    <property type="entry name" value="Colicin E immunity proteins"/>
    <property type="match status" value="1"/>
</dbReference>
<keyword evidence="2" id="KW-0079">Bacteriocin immunity</keyword>
<name>A0A3N4PEJ0_9GAMM</name>
<evidence type="ECO:0000313" key="3">
    <source>
        <dbReference type="EMBL" id="RPE03221.1"/>
    </source>
</evidence>
<evidence type="ECO:0000313" key="4">
    <source>
        <dbReference type="Proteomes" id="UP000281332"/>
    </source>
</evidence>
<reference evidence="3 4" key="1">
    <citation type="submission" date="2018-11" db="EMBL/GenBank/DDBJ databases">
        <title>Whole genome sequencing of Pantoea sp. RIT388.</title>
        <authorList>
            <person name="Gan H.M."/>
            <person name="Hudson A.O."/>
        </authorList>
    </citation>
    <scope>NUCLEOTIDE SEQUENCE [LARGE SCALE GENOMIC DNA]</scope>
    <source>
        <strain evidence="3 4">RIT388</strain>
    </source>
</reference>
<evidence type="ECO:0000256" key="1">
    <source>
        <dbReference type="ARBA" id="ARBA00009346"/>
    </source>
</evidence>
<dbReference type="Gene3D" id="1.10.1200.20">
    <property type="entry name" value="Colicin E immunity protein"/>
    <property type="match status" value="1"/>
</dbReference>
<gene>
    <name evidence="3" type="ORF">BBB56_07485</name>
</gene>
<sequence>MEVKQKFEDYTEAEFIQLVSEICSAEGGEAYQDKLVANFNLVSEHPKGSDLIFYDDDEDATPEEIVATVKAWREANGKSGFKS</sequence>
<keyword evidence="4" id="KW-1185">Reference proteome</keyword>
<dbReference type="PRINTS" id="PR01299">
    <property type="entry name" value="PYOCIN"/>
</dbReference>
<comment type="similarity">
    <text evidence="1">Belongs to the colicins ColE2/ColE8/ColE9 and pyocins S1/S2 family.</text>
</comment>
<proteinExistence type="inferred from homology"/>
<dbReference type="InterPro" id="IPR035900">
    <property type="entry name" value="Colicin_E_sf"/>
</dbReference>
<dbReference type="GO" id="GO:0030153">
    <property type="term" value="P:bacteriocin immunity"/>
    <property type="evidence" value="ECO:0007669"/>
    <property type="project" value="UniProtKB-KW"/>
</dbReference>